<dbReference type="InterPro" id="IPR012997">
    <property type="entry name" value="RplA"/>
</dbReference>
<dbReference type="SUPFAM" id="SSF54106">
    <property type="entry name" value="LysM domain"/>
    <property type="match status" value="1"/>
</dbReference>
<feature type="signal peptide" evidence="3">
    <location>
        <begin position="1"/>
        <end position="22"/>
    </location>
</feature>
<dbReference type="SMART" id="SM00257">
    <property type="entry name" value="LysM"/>
    <property type="match status" value="1"/>
</dbReference>
<evidence type="ECO:0000256" key="2">
    <source>
        <dbReference type="ARBA" id="ARBA00023316"/>
    </source>
</evidence>
<comment type="caution">
    <text evidence="6">The sequence shown here is derived from an EMBL/GenBank/DDBJ whole genome shotgun (WGS) entry which is preliminary data.</text>
</comment>
<dbReference type="Proteomes" id="UP001232163">
    <property type="component" value="Unassembled WGS sequence"/>
</dbReference>
<evidence type="ECO:0000259" key="5">
    <source>
        <dbReference type="PROSITE" id="PS51782"/>
    </source>
</evidence>
<dbReference type="InterPro" id="IPR009009">
    <property type="entry name" value="RlpA-like_DPBB"/>
</dbReference>
<evidence type="ECO:0000256" key="4">
    <source>
        <dbReference type="RuleBase" id="RU003495"/>
    </source>
</evidence>
<dbReference type="PANTHER" id="PTHR34183:SF8">
    <property type="entry name" value="ENDOLYTIC PEPTIDOGLYCAN TRANSGLYCOSYLASE RLPA-RELATED"/>
    <property type="match status" value="1"/>
</dbReference>
<sequence length="180" mass="18641" precursor="true">MRMAAGARLVLLAAALLGSAGAARSYTIQRGDTLWSLARASGVSVAQLQAMNGGPGFQLRAGEVMRLPDGKGGAVSAAPPALPPRAAPSTAARVFQRGQAVYYGGRRDARTAMTAAHLSLPFGTWVRVTHQRTGRSVVVLINDRGPFGVPSRVIDLSTAAARQLGILGEGVAPVTLSLMR</sequence>
<evidence type="ECO:0000313" key="6">
    <source>
        <dbReference type="EMBL" id="MDP9762720.1"/>
    </source>
</evidence>
<keyword evidence="2 3" id="KW-0961">Cell wall biogenesis/degradation</keyword>
<organism evidence="6 7">
    <name type="scientific">Deinococcus enclensis</name>
    <dbReference type="NCBI Taxonomy" id="1049582"/>
    <lineage>
        <taxon>Bacteria</taxon>
        <taxon>Thermotogati</taxon>
        <taxon>Deinococcota</taxon>
        <taxon>Deinococci</taxon>
        <taxon>Deinococcales</taxon>
        <taxon>Deinococcaceae</taxon>
        <taxon>Deinococcus</taxon>
    </lineage>
</organism>
<dbReference type="Gene3D" id="2.40.40.10">
    <property type="entry name" value="RlpA-like domain"/>
    <property type="match status" value="1"/>
</dbReference>
<keyword evidence="7" id="KW-1185">Reference proteome</keyword>
<dbReference type="InterPro" id="IPR034718">
    <property type="entry name" value="RlpA"/>
</dbReference>
<dbReference type="EMBL" id="JAURUR010000001">
    <property type="protein sequence ID" value="MDP9762720.1"/>
    <property type="molecule type" value="Genomic_DNA"/>
</dbReference>
<comment type="function">
    <text evidence="3">Lytic transglycosylase with a strong preference for naked glycan strands that lack stem peptides.</text>
</comment>
<comment type="similarity">
    <text evidence="3 4">Belongs to the RlpA family.</text>
</comment>
<dbReference type="InterPro" id="IPR018392">
    <property type="entry name" value="LysM"/>
</dbReference>
<dbReference type="Pfam" id="PF01476">
    <property type="entry name" value="LysM"/>
    <property type="match status" value="1"/>
</dbReference>
<dbReference type="CDD" id="cd00118">
    <property type="entry name" value="LysM"/>
    <property type="match status" value="1"/>
</dbReference>
<proteinExistence type="inferred from homology"/>
<evidence type="ECO:0000256" key="1">
    <source>
        <dbReference type="ARBA" id="ARBA00023239"/>
    </source>
</evidence>
<reference evidence="6 7" key="1">
    <citation type="submission" date="2023-07" db="EMBL/GenBank/DDBJ databases">
        <title>Genomic Encyclopedia of Type Strains, Phase IV (KMG-IV): sequencing the most valuable type-strain genomes for metagenomic binning, comparative biology and taxonomic classification.</title>
        <authorList>
            <person name="Goeker M."/>
        </authorList>
    </citation>
    <scope>NUCLEOTIDE SEQUENCE [LARGE SCALE GENOMIC DNA]</scope>
    <source>
        <strain evidence="6 7">NIO-1023</strain>
    </source>
</reference>
<dbReference type="PANTHER" id="PTHR34183">
    <property type="entry name" value="ENDOLYTIC PEPTIDOGLYCAN TRANSGLYCOSYLASE RLPA"/>
    <property type="match status" value="1"/>
</dbReference>
<dbReference type="InterPro" id="IPR036779">
    <property type="entry name" value="LysM_dom_sf"/>
</dbReference>
<feature type="chain" id="PRO_5044906003" description="Probable endolytic peptidoglycan transglycosylase RlpA" evidence="3">
    <location>
        <begin position="23"/>
        <end position="180"/>
    </location>
</feature>
<dbReference type="EC" id="4.2.2.-" evidence="3"/>
<dbReference type="SUPFAM" id="SSF50685">
    <property type="entry name" value="Barwin-like endoglucanases"/>
    <property type="match status" value="1"/>
</dbReference>
<protein>
    <recommendedName>
        <fullName evidence="3">Probable endolytic peptidoglycan transglycosylase RlpA</fullName>
        <ecNumber evidence="3">4.2.2.-</ecNumber>
    </recommendedName>
</protein>
<keyword evidence="1 3" id="KW-0456">Lyase</keyword>
<dbReference type="Gene3D" id="3.10.350.10">
    <property type="entry name" value="LysM domain"/>
    <property type="match status" value="1"/>
</dbReference>
<dbReference type="NCBIfam" id="TIGR00413">
    <property type="entry name" value="rlpA"/>
    <property type="match status" value="1"/>
</dbReference>
<dbReference type="InterPro" id="IPR036908">
    <property type="entry name" value="RlpA-like_sf"/>
</dbReference>
<evidence type="ECO:0000256" key="3">
    <source>
        <dbReference type="HAMAP-Rule" id="MF_02071"/>
    </source>
</evidence>
<accession>A0ABT9M824</accession>
<keyword evidence="3" id="KW-0732">Signal</keyword>
<keyword evidence="6" id="KW-0449">Lipoprotein</keyword>
<gene>
    <name evidence="3" type="primary">rlpA</name>
    <name evidence="6" type="ORF">QO006_000133</name>
</gene>
<evidence type="ECO:0000313" key="7">
    <source>
        <dbReference type="Proteomes" id="UP001232163"/>
    </source>
</evidence>
<dbReference type="Pfam" id="PF03330">
    <property type="entry name" value="DPBB_1"/>
    <property type="match status" value="1"/>
</dbReference>
<dbReference type="HAMAP" id="MF_02071">
    <property type="entry name" value="RlpA"/>
    <property type="match status" value="1"/>
</dbReference>
<name>A0ABT9M824_9DEIO</name>
<dbReference type="CDD" id="cd22268">
    <property type="entry name" value="DPBB_RlpA-like"/>
    <property type="match status" value="1"/>
</dbReference>
<dbReference type="PROSITE" id="PS51782">
    <property type="entry name" value="LYSM"/>
    <property type="match status" value="1"/>
</dbReference>
<feature type="domain" description="LysM" evidence="5">
    <location>
        <begin position="24"/>
        <end position="67"/>
    </location>
</feature>